<keyword evidence="3" id="KW-1185">Reference proteome</keyword>
<evidence type="ECO:0000313" key="3">
    <source>
        <dbReference type="Proteomes" id="UP000076874"/>
    </source>
</evidence>
<sequence length="176" mass="18073">MSQDTEKRGSAQSADSSGKSTATFSVPDSDIIVSSVVAPKRTHLTAPEHKQSPATTMQPAAAASVSTGQVVTDRWSDGTFGVHNQAATEQSVSENNDSTSYSGKSAEATTAQAAVPKKVTVERVGKRDDTQQSQAGAEATSGDMVGMFAGVDSATLQVITSSAHQALENRGRGGEA</sequence>
<reference evidence="2 3" key="1">
    <citation type="journal article" date="2016" name="Genome Biol. Evol.">
        <title>Divergent and convergent evolution of fungal pathogenicity.</title>
        <authorList>
            <person name="Shang Y."/>
            <person name="Xiao G."/>
            <person name="Zheng P."/>
            <person name="Cen K."/>
            <person name="Zhan S."/>
            <person name="Wang C."/>
        </authorList>
    </citation>
    <scope>NUCLEOTIDE SEQUENCE [LARGE SCALE GENOMIC DNA]</scope>
    <source>
        <strain evidence="2 3">RCEF 264</strain>
    </source>
</reference>
<dbReference type="AlphaFoldDB" id="A0A167W4U4"/>
<protein>
    <submittedName>
        <fullName evidence="2">Uncharacterized protein</fullName>
    </submittedName>
</protein>
<evidence type="ECO:0000256" key="1">
    <source>
        <dbReference type="SAM" id="MobiDB-lite"/>
    </source>
</evidence>
<dbReference type="Proteomes" id="UP000076874">
    <property type="component" value="Unassembled WGS sequence"/>
</dbReference>
<feature type="region of interest" description="Disordered" evidence="1">
    <location>
        <begin position="1"/>
        <end position="70"/>
    </location>
</feature>
<dbReference type="EMBL" id="AZHD01000005">
    <property type="protein sequence ID" value="OAA63338.1"/>
    <property type="molecule type" value="Genomic_DNA"/>
</dbReference>
<proteinExistence type="predicted"/>
<comment type="caution">
    <text evidence="2">The sequence shown here is derived from an EMBL/GenBank/DDBJ whole genome shotgun (WGS) entry which is preliminary data.</text>
</comment>
<gene>
    <name evidence="2" type="ORF">SPI_03501</name>
</gene>
<evidence type="ECO:0000313" key="2">
    <source>
        <dbReference type="EMBL" id="OAA63338.1"/>
    </source>
</evidence>
<feature type="compositionally biased region" description="Polar residues" evidence="1">
    <location>
        <begin position="52"/>
        <end position="70"/>
    </location>
</feature>
<feature type="compositionally biased region" description="Basic and acidic residues" evidence="1">
    <location>
        <begin position="119"/>
        <end position="130"/>
    </location>
</feature>
<feature type="compositionally biased region" description="Polar residues" evidence="1">
    <location>
        <begin position="85"/>
        <end position="112"/>
    </location>
</feature>
<accession>A0A167W4U4</accession>
<feature type="compositionally biased region" description="Low complexity" evidence="1">
    <location>
        <begin position="25"/>
        <end position="37"/>
    </location>
</feature>
<organism evidence="2 3">
    <name type="scientific">Niveomyces insectorum RCEF 264</name>
    <dbReference type="NCBI Taxonomy" id="1081102"/>
    <lineage>
        <taxon>Eukaryota</taxon>
        <taxon>Fungi</taxon>
        <taxon>Dikarya</taxon>
        <taxon>Ascomycota</taxon>
        <taxon>Pezizomycotina</taxon>
        <taxon>Sordariomycetes</taxon>
        <taxon>Hypocreomycetidae</taxon>
        <taxon>Hypocreales</taxon>
        <taxon>Cordycipitaceae</taxon>
        <taxon>Niveomyces</taxon>
    </lineage>
</organism>
<name>A0A167W4U4_9HYPO</name>
<feature type="compositionally biased region" description="Polar residues" evidence="1">
    <location>
        <begin position="10"/>
        <end position="24"/>
    </location>
</feature>
<feature type="region of interest" description="Disordered" evidence="1">
    <location>
        <begin position="82"/>
        <end position="142"/>
    </location>
</feature>